<gene>
    <name evidence="8" type="ORF">FHX74_002988</name>
</gene>
<dbReference type="PANTHER" id="PTHR43214">
    <property type="entry name" value="TWO-COMPONENT RESPONSE REGULATOR"/>
    <property type="match status" value="1"/>
</dbReference>
<dbReference type="SUPFAM" id="SSF52172">
    <property type="entry name" value="CheY-like"/>
    <property type="match status" value="1"/>
</dbReference>
<protein>
    <submittedName>
        <fullName evidence="8">DNA-binding NarL/FixJ family response regulator</fullName>
    </submittedName>
</protein>
<dbReference type="AlphaFoldDB" id="A0A7W3IU82"/>
<dbReference type="InterPro" id="IPR000792">
    <property type="entry name" value="Tscrpt_reg_LuxR_C"/>
</dbReference>
<dbReference type="InterPro" id="IPR011006">
    <property type="entry name" value="CheY-like_superfamily"/>
</dbReference>
<dbReference type="GO" id="GO:0006355">
    <property type="term" value="P:regulation of DNA-templated transcription"/>
    <property type="evidence" value="ECO:0007669"/>
    <property type="project" value="InterPro"/>
</dbReference>
<keyword evidence="1 5" id="KW-0597">Phosphoprotein</keyword>
<feature type="modified residue" description="4-aspartylphosphate" evidence="5">
    <location>
        <position position="52"/>
    </location>
</feature>
<dbReference type="PROSITE" id="PS50110">
    <property type="entry name" value="RESPONSE_REGULATORY"/>
    <property type="match status" value="1"/>
</dbReference>
<dbReference type="InterPro" id="IPR001789">
    <property type="entry name" value="Sig_transdc_resp-reg_receiver"/>
</dbReference>
<dbReference type="Gene3D" id="1.10.10.10">
    <property type="entry name" value="Winged helix-like DNA-binding domain superfamily/Winged helix DNA-binding domain"/>
    <property type="match status" value="1"/>
</dbReference>
<dbReference type="PANTHER" id="PTHR43214:SF24">
    <property type="entry name" value="TRANSCRIPTIONAL REGULATORY PROTEIN NARL-RELATED"/>
    <property type="match status" value="1"/>
</dbReference>
<organism evidence="8 9">
    <name type="scientific">Microlunatus kandeliicorticis</name>
    <dbReference type="NCBI Taxonomy" id="1759536"/>
    <lineage>
        <taxon>Bacteria</taxon>
        <taxon>Bacillati</taxon>
        <taxon>Actinomycetota</taxon>
        <taxon>Actinomycetes</taxon>
        <taxon>Propionibacteriales</taxon>
        <taxon>Propionibacteriaceae</taxon>
        <taxon>Microlunatus</taxon>
    </lineage>
</organism>
<dbReference type="PRINTS" id="PR00038">
    <property type="entry name" value="HTHLUXR"/>
</dbReference>
<feature type="domain" description="HTH luxR-type" evidence="6">
    <location>
        <begin position="144"/>
        <end position="215"/>
    </location>
</feature>
<keyword evidence="2" id="KW-0805">Transcription regulation</keyword>
<dbReference type="SMART" id="SM00448">
    <property type="entry name" value="REC"/>
    <property type="match status" value="1"/>
</dbReference>
<name>A0A7W3IU82_9ACTN</name>
<dbReference type="Gene3D" id="3.40.50.2300">
    <property type="match status" value="1"/>
</dbReference>
<dbReference type="CDD" id="cd06170">
    <property type="entry name" value="LuxR_C_like"/>
    <property type="match status" value="1"/>
</dbReference>
<reference evidence="8 9" key="1">
    <citation type="submission" date="2020-07" db="EMBL/GenBank/DDBJ databases">
        <title>Sequencing the genomes of 1000 actinobacteria strains.</title>
        <authorList>
            <person name="Klenk H.-P."/>
        </authorList>
    </citation>
    <scope>NUCLEOTIDE SEQUENCE [LARGE SCALE GENOMIC DNA]</scope>
    <source>
        <strain evidence="8 9">DSM 100723</strain>
    </source>
</reference>
<evidence type="ECO:0000256" key="1">
    <source>
        <dbReference type="ARBA" id="ARBA00022553"/>
    </source>
</evidence>
<evidence type="ECO:0000256" key="5">
    <source>
        <dbReference type="PROSITE-ProRule" id="PRU00169"/>
    </source>
</evidence>
<feature type="domain" description="Response regulatory" evidence="7">
    <location>
        <begin position="2"/>
        <end position="122"/>
    </location>
</feature>
<dbReference type="SMART" id="SM00421">
    <property type="entry name" value="HTH_LUXR"/>
    <property type="match status" value="1"/>
</dbReference>
<sequence length="215" mass="23016">MRVLVAEDSVLLREGLVRLLGDLGCEVVAAVGDAPSVLPAVRAHRPDVAVVDIRMPPGMTDDGLRAAVEARAERPDLPVLLLSAYVEAGYADLLLADRRGGVGYLLKDRVTSIEVLRDALRTLVAGGTVLDPEVVAQLLIERRRPDPLAALTAREREVLGLMAEGLSNAAIADRLVVGLGAVEKHAGNIFGKIGLRDDGSENRRVQAVLTWLRSR</sequence>
<dbReference type="Proteomes" id="UP000523079">
    <property type="component" value="Unassembled WGS sequence"/>
</dbReference>
<dbReference type="InterPro" id="IPR058245">
    <property type="entry name" value="NreC/VraR/RcsB-like_REC"/>
</dbReference>
<dbReference type="Pfam" id="PF00072">
    <property type="entry name" value="Response_reg"/>
    <property type="match status" value="1"/>
</dbReference>
<proteinExistence type="predicted"/>
<dbReference type="Pfam" id="PF00196">
    <property type="entry name" value="GerE"/>
    <property type="match status" value="1"/>
</dbReference>
<evidence type="ECO:0000259" key="7">
    <source>
        <dbReference type="PROSITE" id="PS50110"/>
    </source>
</evidence>
<evidence type="ECO:0000259" key="6">
    <source>
        <dbReference type="PROSITE" id="PS50043"/>
    </source>
</evidence>
<keyword evidence="3 8" id="KW-0238">DNA-binding</keyword>
<dbReference type="GO" id="GO:0000160">
    <property type="term" value="P:phosphorelay signal transduction system"/>
    <property type="evidence" value="ECO:0007669"/>
    <property type="project" value="InterPro"/>
</dbReference>
<dbReference type="PROSITE" id="PS50043">
    <property type="entry name" value="HTH_LUXR_2"/>
    <property type="match status" value="1"/>
</dbReference>
<dbReference type="GO" id="GO:0003677">
    <property type="term" value="F:DNA binding"/>
    <property type="evidence" value="ECO:0007669"/>
    <property type="project" value="UniProtKB-KW"/>
</dbReference>
<evidence type="ECO:0000313" key="8">
    <source>
        <dbReference type="EMBL" id="MBA8795352.1"/>
    </source>
</evidence>
<dbReference type="EMBL" id="JACGWT010000005">
    <property type="protein sequence ID" value="MBA8795352.1"/>
    <property type="molecule type" value="Genomic_DNA"/>
</dbReference>
<dbReference type="RefSeq" id="WP_182560986.1">
    <property type="nucleotide sequence ID" value="NZ_JACGWT010000005.1"/>
</dbReference>
<dbReference type="InterPro" id="IPR016032">
    <property type="entry name" value="Sig_transdc_resp-reg_C-effctor"/>
</dbReference>
<dbReference type="SUPFAM" id="SSF46894">
    <property type="entry name" value="C-terminal effector domain of the bipartite response regulators"/>
    <property type="match status" value="1"/>
</dbReference>
<evidence type="ECO:0000256" key="4">
    <source>
        <dbReference type="ARBA" id="ARBA00023163"/>
    </source>
</evidence>
<evidence type="ECO:0000256" key="2">
    <source>
        <dbReference type="ARBA" id="ARBA00023015"/>
    </source>
</evidence>
<evidence type="ECO:0000313" key="9">
    <source>
        <dbReference type="Proteomes" id="UP000523079"/>
    </source>
</evidence>
<accession>A0A7W3IU82</accession>
<keyword evidence="4" id="KW-0804">Transcription</keyword>
<keyword evidence="9" id="KW-1185">Reference proteome</keyword>
<dbReference type="InterPro" id="IPR036388">
    <property type="entry name" value="WH-like_DNA-bd_sf"/>
</dbReference>
<dbReference type="CDD" id="cd17535">
    <property type="entry name" value="REC_NarL-like"/>
    <property type="match status" value="1"/>
</dbReference>
<evidence type="ECO:0000256" key="3">
    <source>
        <dbReference type="ARBA" id="ARBA00023125"/>
    </source>
</evidence>
<dbReference type="InterPro" id="IPR039420">
    <property type="entry name" value="WalR-like"/>
</dbReference>
<comment type="caution">
    <text evidence="8">The sequence shown here is derived from an EMBL/GenBank/DDBJ whole genome shotgun (WGS) entry which is preliminary data.</text>
</comment>